<evidence type="ECO:0000313" key="8">
    <source>
        <dbReference type="EMBL" id="OOV87298.1"/>
    </source>
</evidence>
<dbReference type="InterPro" id="IPR003423">
    <property type="entry name" value="OMP_efflux"/>
</dbReference>
<proteinExistence type="inferred from homology"/>
<evidence type="ECO:0000256" key="7">
    <source>
        <dbReference type="ARBA" id="ARBA00023237"/>
    </source>
</evidence>
<dbReference type="STRING" id="966.BTA35_0210010"/>
<dbReference type="SUPFAM" id="SSF56954">
    <property type="entry name" value="Outer membrane efflux proteins (OEP)"/>
    <property type="match status" value="1"/>
</dbReference>
<dbReference type="PANTHER" id="PTHR30026">
    <property type="entry name" value="OUTER MEMBRANE PROTEIN TOLC"/>
    <property type="match status" value="1"/>
</dbReference>
<dbReference type="InterPro" id="IPR051906">
    <property type="entry name" value="TolC-like"/>
</dbReference>
<evidence type="ECO:0008006" key="10">
    <source>
        <dbReference type="Google" id="ProtNLM"/>
    </source>
</evidence>
<evidence type="ECO:0000256" key="3">
    <source>
        <dbReference type="ARBA" id="ARBA00022448"/>
    </source>
</evidence>
<comment type="subcellular location">
    <subcellularLocation>
        <location evidence="1">Cell outer membrane</location>
    </subcellularLocation>
</comment>
<evidence type="ECO:0000256" key="5">
    <source>
        <dbReference type="ARBA" id="ARBA00022692"/>
    </source>
</evidence>
<comment type="caution">
    <text evidence="8">The sequence shown here is derived from an EMBL/GenBank/DDBJ whole genome shotgun (WGS) entry which is preliminary data.</text>
</comment>
<keyword evidence="9" id="KW-1185">Reference proteome</keyword>
<name>A0A1T1HBQ1_OCELI</name>
<dbReference type="EMBL" id="MTSD02000003">
    <property type="protein sequence ID" value="OOV87298.1"/>
    <property type="molecule type" value="Genomic_DNA"/>
</dbReference>
<dbReference type="Proteomes" id="UP000190064">
    <property type="component" value="Unassembled WGS sequence"/>
</dbReference>
<dbReference type="AlphaFoldDB" id="A0A1T1HBQ1"/>
<evidence type="ECO:0000256" key="4">
    <source>
        <dbReference type="ARBA" id="ARBA00022452"/>
    </source>
</evidence>
<dbReference type="InterPro" id="IPR010130">
    <property type="entry name" value="T1SS_OMP_TolC"/>
</dbReference>
<evidence type="ECO:0000256" key="1">
    <source>
        <dbReference type="ARBA" id="ARBA00004442"/>
    </source>
</evidence>
<keyword evidence="5" id="KW-0812">Transmembrane</keyword>
<dbReference type="Pfam" id="PF02321">
    <property type="entry name" value="OEP"/>
    <property type="match status" value="2"/>
</dbReference>
<keyword evidence="6" id="KW-0472">Membrane</keyword>
<keyword evidence="7" id="KW-0998">Cell outer membrane</keyword>
<dbReference type="GO" id="GO:0015288">
    <property type="term" value="F:porin activity"/>
    <property type="evidence" value="ECO:0007669"/>
    <property type="project" value="TreeGrafter"/>
</dbReference>
<organism evidence="8 9">
    <name type="scientific">Oceanospirillum linum</name>
    <dbReference type="NCBI Taxonomy" id="966"/>
    <lineage>
        <taxon>Bacteria</taxon>
        <taxon>Pseudomonadati</taxon>
        <taxon>Pseudomonadota</taxon>
        <taxon>Gammaproteobacteria</taxon>
        <taxon>Oceanospirillales</taxon>
        <taxon>Oceanospirillaceae</taxon>
        <taxon>Oceanospirillum</taxon>
    </lineage>
</organism>
<dbReference type="PANTHER" id="PTHR30026:SF20">
    <property type="entry name" value="OUTER MEMBRANE PROTEIN TOLC"/>
    <property type="match status" value="1"/>
</dbReference>
<evidence type="ECO:0000313" key="9">
    <source>
        <dbReference type="Proteomes" id="UP000190064"/>
    </source>
</evidence>
<protein>
    <recommendedName>
        <fullName evidence="10">Type I secretion protein TolC</fullName>
    </recommendedName>
</protein>
<evidence type="ECO:0000256" key="6">
    <source>
        <dbReference type="ARBA" id="ARBA00023136"/>
    </source>
</evidence>
<keyword evidence="3" id="KW-0813">Transport</keyword>
<dbReference type="GO" id="GO:0015562">
    <property type="term" value="F:efflux transmembrane transporter activity"/>
    <property type="evidence" value="ECO:0007669"/>
    <property type="project" value="InterPro"/>
</dbReference>
<gene>
    <name evidence="8" type="ORF">BTA35_0210010</name>
</gene>
<dbReference type="NCBIfam" id="TIGR01844">
    <property type="entry name" value="type_I_sec_TolC"/>
    <property type="match status" value="1"/>
</dbReference>
<evidence type="ECO:0000256" key="2">
    <source>
        <dbReference type="ARBA" id="ARBA00007613"/>
    </source>
</evidence>
<sequence length="458" mass="49910">MKEALLIALSERIDNVQEQTMRRLTAISAALISALSIHAQAQTLSGVYQDALENDYQLKIAQSELNAVIEDESVAWAGVKPTVTAGGSLMNNSPDGTYQGSDFGDNYNQAQLALTVTQPLLNVGNIAQIGVAEATTEKARYEYQTAEMDLMVRVTEAFFGVLRAQDNLTSAQAQEKAIKRQLEQARQQFKVGLIPITGVNEAQAAYDGARAARIGAEGALLISEESLQLLTGKSYGKLDTLAEDFPVESPQPATVQYWIDLALANNLDVKAAQKQTDVATTAVKAAKSAYLPYINAKAELSYQNTDSSAETDMTNLALGLEMGWQIYAGGSTSANIRKVGHYLNQSEQGLELQRRSTALNARSYYIQVTTSVQQVEARRQALLSSESALRATRSGYEVGTRNIVDVLQAEQAYYSAQTSYLDTRYSYLISMIKLKQAAGTLKQDDIVALDQWLQKKAG</sequence>
<accession>A0A1T1HBQ1</accession>
<reference evidence="8" key="1">
    <citation type="submission" date="2017-02" db="EMBL/GenBank/DDBJ databases">
        <title>Draft Genome Sequence of the Salt Water Bacterium Oceanospirillum linum ATCC 11336.</title>
        <authorList>
            <person name="Trachtenberg A.M."/>
            <person name="Carney J.G."/>
            <person name="Linnane J.D."/>
            <person name="Rheaume B.A."/>
            <person name="Pitts N.L."/>
            <person name="Mykles D.L."/>
            <person name="Maclea K.S."/>
        </authorList>
    </citation>
    <scope>NUCLEOTIDE SEQUENCE [LARGE SCALE GENOMIC DNA]</scope>
    <source>
        <strain evidence="8">ATCC 11336</strain>
    </source>
</reference>
<comment type="similarity">
    <text evidence="2">Belongs to the outer membrane factor (OMF) (TC 1.B.17) family.</text>
</comment>
<dbReference type="GO" id="GO:1990281">
    <property type="term" value="C:efflux pump complex"/>
    <property type="evidence" value="ECO:0007669"/>
    <property type="project" value="TreeGrafter"/>
</dbReference>
<dbReference type="Gene3D" id="1.20.1600.10">
    <property type="entry name" value="Outer membrane efflux proteins (OEP)"/>
    <property type="match status" value="1"/>
</dbReference>
<dbReference type="GO" id="GO:0009279">
    <property type="term" value="C:cell outer membrane"/>
    <property type="evidence" value="ECO:0007669"/>
    <property type="project" value="UniProtKB-SubCell"/>
</dbReference>
<keyword evidence="4" id="KW-1134">Transmembrane beta strand</keyword>